<keyword evidence="5" id="KW-1185">Reference proteome</keyword>
<evidence type="ECO:0000259" key="3">
    <source>
        <dbReference type="SMART" id="SM00822"/>
    </source>
</evidence>
<dbReference type="PANTHER" id="PTHR42760">
    <property type="entry name" value="SHORT-CHAIN DEHYDROGENASES/REDUCTASES FAMILY MEMBER"/>
    <property type="match status" value="1"/>
</dbReference>
<keyword evidence="2" id="KW-0560">Oxidoreductase</keyword>
<evidence type="ECO:0000313" key="4">
    <source>
        <dbReference type="EMBL" id="MBW7475056.1"/>
    </source>
</evidence>
<evidence type="ECO:0000256" key="1">
    <source>
        <dbReference type="ARBA" id="ARBA00006484"/>
    </source>
</evidence>
<dbReference type="RefSeq" id="WP_219872297.1">
    <property type="nucleotide sequence ID" value="NZ_JAHZIJ010000005.1"/>
</dbReference>
<comment type="similarity">
    <text evidence="1">Belongs to the short-chain dehydrogenases/reductases (SDR) family.</text>
</comment>
<proteinExistence type="inferred from homology"/>
<protein>
    <submittedName>
        <fullName evidence="4">SDR family oxidoreductase</fullName>
    </submittedName>
</protein>
<gene>
    <name evidence="4" type="ORF">K0T92_09885</name>
</gene>
<sequence>MLLENKVIWITGASRGIGKASALRLASEGALLVLAARDEAKLNETADEIEQQGCSRPLVLPYDVSNVQSVKEAFGMFLKHHKRLDAMVNNAGILEEALLPMITPEQVDRIFAINVYATIYHMQYASRIMMRNKSGSIINLSSIIGQAGKEGLTVYGASKAAIVGATLSASKELAPFNIRVNAIAPGFIDTDMVQTLSEQKYQERVSAIKMRRAGTPEEVANTVVYLSSELSTYVTGQLIGVNGGMLE</sequence>
<name>A0ABS7D6D0_9BACL</name>
<dbReference type="Pfam" id="PF13561">
    <property type="entry name" value="adh_short_C2"/>
    <property type="match status" value="1"/>
</dbReference>
<dbReference type="Proteomes" id="UP000812277">
    <property type="component" value="Unassembled WGS sequence"/>
</dbReference>
<dbReference type="PRINTS" id="PR00081">
    <property type="entry name" value="GDHRDH"/>
</dbReference>
<dbReference type="SUPFAM" id="SSF51735">
    <property type="entry name" value="NAD(P)-binding Rossmann-fold domains"/>
    <property type="match status" value="1"/>
</dbReference>
<organism evidence="4 5">
    <name type="scientific">Paenibacillus oenotherae</name>
    <dbReference type="NCBI Taxonomy" id="1435645"/>
    <lineage>
        <taxon>Bacteria</taxon>
        <taxon>Bacillati</taxon>
        <taxon>Bacillota</taxon>
        <taxon>Bacilli</taxon>
        <taxon>Bacillales</taxon>
        <taxon>Paenibacillaceae</taxon>
        <taxon>Paenibacillus</taxon>
    </lineage>
</organism>
<feature type="domain" description="Ketoreductase" evidence="3">
    <location>
        <begin position="6"/>
        <end position="186"/>
    </location>
</feature>
<dbReference type="InterPro" id="IPR036291">
    <property type="entry name" value="NAD(P)-bd_dom_sf"/>
</dbReference>
<evidence type="ECO:0000313" key="5">
    <source>
        <dbReference type="Proteomes" id="UP000812277"/>
    </source>
</evidence>
<dbReference type="PANTHER" id="PTHR42760:SF133">
    <property type="entry name" value="3-OXOACYL-[ACYL-CARRIER-PROTEIN] REDUCTASE"/>
    <property type="match status" value="1"/>
</dbReference>
<evidence type="ECO:0000256" key="2">
    <source>
        <dbReference type="ARBA" id="ARBA00023002"/>
    </source>
</evidence>
<dbReference type="NCBIfam" id="NF005559">
    <property type="entry name" value="PRK07231.1"/>
    <property type="match status" value="1"/>
</dbReference>
<dbReference type="PRINTS" id="PR00080">
    <property type="entry name" value="SDRFAMILY"/>
</dbReference>
<dbReference type="EMBL" id="JAHZIJ010000005">
    <property type="protein sequence ID" value="MBW7475056.1"/>
    <property type="molecule type" value="Genomic_DNA"/>
</dbReference>
<reference evidence="4 5" key="1">
    <citation type="submission" date="2021-07" db="EMBL/GenBank/DDBJ databases">
        <title>Paenibacillus radiodurans sp. nov., isolated from the southeastern edge of Tengger Desert.</title>
        <authorList>
            <person name="Zhang G."/>
        </authorList>
    </citation>
    <scope>NUCLEOTIDE SEQUENCE [LARGE SCALE GENOMIC DNA]</scope>
    <source>
        <strain evidence="4 5">DT7-4</strain>
    </source>
</reference>
<comment type="caution">
    <text evidence="4">The sequence shown here is derived from an EMBL/GenBank/DDBJ whole genome shotgun (WGS) entry which is preliminary data.</text>
</comment>
<dbReference type="SMART" id="SM00822">
    <property type="entry name" value="PKS_KR"/>
    <property type="match status" value="1"/>
</dbReference>
<dbReference type="InterPro" id="IPR057326">
    <property type="entry name" value="KR_dom"/>
</dbReference>
<accession>A0ABS7D6D0</accession>
<dbReference type="InterPro" id="IPR002347">
    <property type="entry name" value="SDR_fam"/>
</dbReference>
<dbReference type="Gene3D" id="3.40.50.720">
    <property type="entry name" value="NAD(P)-binding Rossmann-like Domain"/>
    <property type="match status" value="1"/>
</dbReference>